<reference evidence="2 3" key="1">
    <citation type="submission" date="2019-12" db="EMBL/GenBank/DDBJ databases">
        <title>Genomic-based taxomic classification of the family Erythrobacteraceae.</title>
        <authorList>
            <person name="Xu L."/>
        </authorList>
    </citation>
    <scope>NUCLEOTIDE SEQUENCE [LARGE SCALE GENOMIC DNA]</scope>
    <source>
        <strain evidence="2 3">JCM 16339</strain>
    </source>
</reference>
<dbReference type="Proteomes" id="UP000435243">
    <property type="component" value="Unassembled WGS sequence"/>
</dbReference>
<sequence length="71" mass="8004">MAYLGAIILAGVMLYALYSVFTGARDRRFNYFGKTITLDEHPWVYFLMMAVLIVALLMGARALPLFLVSIL</sequence>
<gene>
    <name evidence="2" type="ORF">GRI32_02320</name>
</gene>
<dbReference type="EMBL" id="WTYY01000001">
    <property type="protein sequence ID" value="MXO87568.1"/>
    <property type="molecule type" value="Genomic_DNA"/>
</dbReference>
<keyword evidence="1" id="KW-1133">Transmembrane helix</keyword>
<proteinExistence type="predicted"/>
<feature type="transmembrane region" description="Helical" evidence="1">
    <location>
        <begin position="43"/>
        <end position="68"/>
    </location>
</feature>
<organism evidence="2 3">
    <name type="scientific">Alteraurantiacibacter aestuarii</name>
    <dbReference type="NCBI Taxonomy" id="650004"/>
    <lineage>
        <taxon>Bacteria</taxon>
        <taxon>Pseudomonadati</taxon>
        <taxon>Pseudomonadota</taxon>
        <taxon>Alphaproteobacteria</taxon>
        <taxon>Sphingomonadales</taxon>
        <taxon>Erythrobacteraceae</taxon>
        <taxon>Alteraurantiacibacter</taxon>
    </lineage>
</organism>
<evidence type="ECO:0000313" key="2">
    <source>
        <dbReference type="EMBL" id="MXO87568.1"/>
    </source>
</evidence>
<keyword evidence="3" id="KW-1185">Reference proteome</keyword>
<dbReference type="RefSeq" id="WP_160589493.1">
    <property type="nucleotide sequence ID" value="NZ_BAAAFP010000002.1"/>
</dbReference>
<accession>A0A844ZIF5</accession>
<evidence type="ECO:0000256" key="1">
    <source>
        <dbReference type="SAM" id="Phobius"/>
    </source>
</evidence>
<protein>
    <submittedName>
        <fullName evidence="2">Uncharacterized protein</fullName>
    </submittedName>
</protein>
<dbReference type="AlphaFoldDB" id="A0A844ZIF5"/>
<keyword evidence="1" id="KW-0812">Transmembrane</keyword>
<keyword evidence="1" id="KW-0472">Membrane</keyword>
<name>A0A844ZIF5_9SPHN</name>
<comment type="caution">
    <text evidence="2">The sequence shown here is derived from an EMBL/GenBank/DDBJ whole genome shotgun (WGS) entry which is preliminary data.</text>
</comment>
<evidence type="ECO:0000313" key="3">
    <source>
        <dbReference type="Proteomes" id="UP000435243"/>
    </source>
</evidence>